<comment type="caution">
    <text evidence="1">The sequence shown here is derived from an EMBL/GenBank/DDBJ whole genome shotgun (WGS) entry which is preliminary data.</text>
</comment>
<dbReference type="Pfam" id="PF06314">
    <property type="entry name" value="ADC"/>
    <property type="match status" value="1"/>
</dbReference>
<gene>
    <name evidence="1" type="ORF">HNP48_004990</name>
</gene>
<dbReference type="RefSeq" id="WP_184862134.1">
    <property type="nucleotide sequence ID" value="NZ_JACHLK010000012.1"/>
</dbReference>
<evidence type="ECO:0008006" key="3">
    <source>
        <dbReference type="Google" id="ProtNLM"/>
    </source>
</evidence>
<evidence type="ECO:0000313" key="1">
    <source>
        <dbReference type="EMBL" id="MBB6562280.1"/>
    </source>
</evidence>
<dbReference type="GO" id="GO:0016829">
    <property type="term" value="F:lyase activity"/>
    <property type="evidence" value="ECO:0007669"/>
    <property type="project" value="InterPro"/>
</dbReference>
<keyword evidence="2" id="KW-1185">Reference proteome</keyword>
<dbReference type="SUPFAM" id="SSF160104">
    <property type="entry name" value="Acetoacetate decarboxylase-like"/>
    <property type="match status" value="1"/>
</dbReference>
<sequence>MNSSSCTPHLPAWPHQAFTAPFTTTGRSALVPPPPWHYAGWLLNVSFQFDAGRAVPLVPPAAGRPLGSGCVHFADWQACTPNGNELLDPVLAQYRETIVVLEVERPDGSRAMYCPAIWVDQDISLVRGLLQGWPKKIGSTWLTRSLPLDHPAAAPLRAGSRLGASLAVKDRRVFEAQATLTGQPGRALGFLGTPTIGAVGWPDLRQPAQRPTLALVKPAIGERVGSGWHAATATLQLTPHPTEDIGLLDGLVAQEASAGWIGITVSGAVDA</sequence>
<protein>
    <recommendedName>
        <fullName evidence="3">Acetoacetate decarboxylase (ADC)</fullName>
    </recommendedName>
</protein>
<evidence type="ECO:0000313" key="2">
    <source>
        <dbReference type="Proteomes" id="UP000575083"/>
    </source>
</evidence>
<name>A0A7X0PHZ1_9BURK</name>
<dbReference type="InterPro" id="IPR010451">
    <property type="entry name" value="Acetoacetate_decarboxylase"/>
</dbReference>
<dbReference type="InterPro" id="IPR023375">
    <property type="entry name" value="ADC_dom_sf"/>
</dbReference>
<dbReference type="Gene3D" id="2.40.400.10">
    <property type="entry name" value="Acetoacetate decarboxylase-like"/>
    <property type="match status" value="1"/>
</dbReference>
<reference evidence="1 2" key="1">
    <citation type="submission" date="2020-08" db="EMBL/GenBank/DDBJ databases">
        <title>Functional genomics of gut bacteria from endangered species of beetles.</title>
        <authorList>
            <person name="Carlos-Shanley C."/>
        </authorList>
    </citation>
    <scope>NUCLEOTIDE SEQUENCE [LARGE SCALE GENOMIC DNA]</scope>
    <source>
        <strain evidence="1 2">S00198</strain>
    </source>
</reference>
<dbReference type="Proteomes" id="UP000575083">
    <property type="component" value="Unassembled WGS sequence"/>
</dbReference>
<organism evidence="1 2">
    <name type="scientific">Acidovorax soli</name>
    <dbReference type="NCBI Taxonomy" id="592050"/>
    <lineage>
        <taxon>Bacteria</taxon>
        <taxon>Pseudomonadati</taxon>
        <taxon>Pseudomonadota</taxon>
        <taxon>Betaproteobacteria</taxon>
        <taxon>Burkholderiales</taxon>
        <taxon>Comamonadaceae</taxon>
        <taxon>Acidovorax</taxon>
    </lineage>
</organism>
<dbReference type="EMBL" id="JACHLK010000012">
    <property type="protein sequence ID" value="MBB6562280.1"/>
    <property type="molecule type" value="Genomic_DNA"/>
</dbReference>
<dbReference type="AlphaFoldDB" id="A0A7X0PHZ1"/>
<accession>A0A7X0PHZ1</accession>
<proteinExistence type="predicted"/>